<dbReference type="STRING" id="252305.OB2597_12988"/>
<organism evidence="2 3">
    <name type="scientific">Pseudooceanicola batsensis (strain ATCC BAA-863 / DSM 15984 / KCTC 12145 / HTCC2597)</name>
    <name type="common">Oceanicola batsensis</name>
    <dbReference type="NCBI Taxonomy" id="252305"/>
    <lineage>
        <taxon>Bacteria</taxon>
        <taxon>Pseudomonadati</taxon>
        <taxon>Pseudomonadota</taxon>
        <taxon>Alphaproteobacteria</taxon>
        <taxon>Rhodobacterales</taxon>
        <taxon>Paracoccaceae</taxon>
        <taxon>Pseudooceanicola</taxon>
    </lineage>
</organism>
<dbReference type="EMBL" id="AAMO01000005">
    <property type="protein sequence ID" value="EAQ03060.1"/>
    <property type="molecule type" value="Genomic_DNA"/>
</dbReference>
<evidence type="ECO:0000313" key="2">
    <source>
        <dbReference type="EMBL" id="EAQ03060.1"/>
    </source>
</evidence>
<dbReference type="HOGENOM" id="CLU_011226_5_2_5"/>
<dbReference type="Gene3D" id="1.20.1050.10">
    <property type="match status" value="1"/>
</dbReference>
<dbReference type="RefSeq" id="WP_009806814.1">
    <property type="nucleotide sequence ID" value="NZ_CH724131.1"/>
</dbReference>
<dbReference type="Pfam" id="PF13417">
    <property type="entry name" value="GST_N_3"/>
    <property type="match status" value="1"/>
</dbReference>
<sequence>MITLVGFRYSVYVRIARMALHEARLPYRLDEVDPFETTAANPHPFGRVPSLDHDGFMLHETSAITAYAEALSDAGSRPAPAKARARQQQVIAILDNYGYWPLVREVYAAAVFGPATGRPRDDARVLRGLDRAQPVLTALDGIAAEGLCLAGEVSRADQHLAPMLGCLAAAPEGARALARHGALAARFQKLSQRASYRESDPGLPTV</sequence>
<dbReference type="SUPFAM" id="SSF47616">
    <property type="entry name" value="GST C-terminal domain-like"/>
    <property type="match status" value="1"/>
</dbReference>
<protein>
    <submittedName>
        <fullName evidence="2">Glutathione S-transferase family protein</fullName>
    </submittedName>
</protein>
<comment type="caution">
    <text evidence="2">The sequence shown here is derived from an EMBL/GenBank/DDBJ whole genome shotgun (WGS) entry which is preliminary data.</text>
</comment>
<dbReference type="AlphaFoldDB" id="A3TY26"/>
<dbReference type="Proteomes" id="UP000004318">
    <property type="component" value="Unassembled WGS sequence"/>
</dbReference>
<dbReference type="GO" id="GO:0016740">
    <property type="term" value="F:transferase activity"/>
    <property type="evidence" value="ECO:0007669"/>
    <property type="project" value="UniProtKB-KW"/>
</dbReference>
<proteinExistence type="predicted"/>
<evidence type="ECO:0000259" key="1">
    <source>
        <dbReference type="PROSITE" id="PS50404"/>
    </source>
</evidence>
<evidence type="ECO:0000313" key="3">
    <source>
        <dbReference type="Proteomes" id="UP000004318"/>
    </source>
</evidence>
<feature type="domain" description="GST N-terminal" evidence="1">
    <location>
        <begin position="1"/>
        <end position="76"/>
    </location>
</feature>
<dbReference type="PROSITE" id="PS50404">
    <property type="entry name" value="GST_NTER"/>
    <property type="match status" value="1"/>
</dbReference>
<accession>A3TY26</accession>
<keyword evidence="3" id="KW-1185">Reference proteome</keyword>
<dbReference type="SUPFAM" id="SSF52833">
    <property type="entry name" value="Thioredoxin-like"/>
    <property type="match status" value="1"/>
</dbReference>
<dbReference type="OrthoDB" id="9797500at2"/>
<keyword evidence="2" id="KW-0808">Transferase</keyword>
<gene>
    <name evidence="2" type="ORF">OB2597_12988</name>
</gene>
<dbReference type="InterPro" id="IPR036249">
    <property type="entry name" value="Thioredoxin-like_sf"/>
</dbReference>
<dbReference type="eggNOG" id="COG0625">
    <property type="taxonomic scope" value="Bacteria"/>
</dbReference>
<dbReference type="CDD" id="cd00299">
    <property type="entry name" value="GST_C_family"/>
    <property type="match status" value="1"/>
</dbReference>
<reference evidence="2 3" key="1">
    <citation type="journal article" date="2010" name="J. Bacteriol.">
        <title>Genome sequences of Oceanicola granulosus HTCC2516(T) and Oceanicola batsensis HTCC2597(TDelta).</title>
        <authorList>
            <person name="Thrash J.C."/>
            <person name="Cho J.C."/>
            <person name="Vergin K.L."/>
            <person name="Giovannoni S.J."/>
        </authorList>
    </citation>
    <scope>NUCLEOTIDE SEQUENCE [LARGE SCALE GENOMIC DNA]</scope>
    <source>
        <strain evidence="3">ATCC BAA-863 / DSM 15984 / KCTC 12145 / HTCC2597</strain>
    </source>
</reference>
<dbReference type="Gene3D" id="3.40.30.10">
    <property type="entry name" value="Glutaredoxin"/>
    <property type="match status" value="1"/>
</dbReference>
<dbReference type="InterPro" id="IPR004045">
    <property type="entry name" value="Glutathione_S-Trfase_N"/>
</dbReference>
<dbReference type="InterPro" id="IPR036282">
    <property type="entry name" value="Glutathione-S-Trfase_C_sf"/>
</dbReference>
<name>A3TY26_PSEBH</name>